<proteinExistence type="predicted"/>
<sequence length="199" mass="22441">MMRGTEIVEIRIAANKTFFINDQGETTNLSLPGGSIANPSTRAMDSYLSDLQRIEISSRLPDLAPEGTLAKRLDTICENILLDECDQIDLLQQYYHLGECLVEIAGSLEGSSRSVTAHKVLQTRIGGNKGKEVWRVALRTYQLYNIRGFSNLLENKHITTHALYRMNKENFQMLIDEARKVRAQELSEFCNQTFAGAQV</sequence>
<accession>A0A8H4ATF0</accession>
<comment type="caution">
    <text evidence="1">The sequence shown here is derived from an EMBL/GenBank/DDBJ whole genome shotgun (WGS) entry which is preliminary data.</text>
</comment>
<name>A0A8H4ATF0_GIGMA</name>
<evidence type="ECO:0000313" key="1">
    <source>
        <dbReference type="EMBL" id="KAF0530349.1"/>
    </source>
</evidence>
<protein>
    <submittedName>
        <fullName evidence="1">Uncharacterized protein</fullName>
    </submittedName>
</protein>
<dbReference type="OrthoDB" id="2421164at2759"/>
<organism evidence="1 2">
    <name type="scientific">Gigaspora margarita</name>
    <dbReference type="NCBI Taxonomy" id="4874"/>
    <lineage>
        <taxon>Eukaryota</taxon>
        <taxon>Fungi</taxon>
        <taxon>Fungi incertae sedis</taxon>
        <taxon>Mucoromycota</taxon>
        <taxon>Glomeromycotina</taxon>
        <taxon>Glomeromycetes</taxon>
        <taxon>Diversisporales</taxon>
        <taxon>Gigasporaceae</taxon>
        <taxon>Gigaspora</taxon>
    </lineage>
</organism>
<keyword evidence="2" id="KW-1185">Reference proteome</keyword>
<reference evidence="1 2" key="1">
    <citation type="journal article" date="2019" name="Environ. Microbiol.">
        <title>At the nexus of three kingdoms: the genome of the mycorrhizal fungus Gigaspora margarita provides insights into plant, endobacterial and fungal interactions.</title>
        <authorList>
            <person name="Venice F."/>
            <person name="Ghignone S."/>
            <person name="Salvioli di Fossalunga A."/>
            <person name="Amselem J."/>
            <person name="Novero M."/>
            <person name="Xianan X."/>
            <person name="Sedzielewska Toro K."/>
            <person name="Morin E."/>
            <person name="Lipzen A."/>
            <person name="Grigoriev I.V."/>
            <person name="Henrissat B."/>
            <person name="Martin F.M."/>
            <person name="Bonfante P."/>
        </authorList>
    </citation>
    <scope>NUCLEOTIDE SEQUENCE [LARGE SCALE GENOMIC DNA]</scope>
    <source>
        <strain evidence="1 2">BEG34</strain>
    </source>
</reference>
<dbReference type="EMBL" id="WTPW01000250">
    <property type="protein sequence ID" value="KAF0530349.1"/>
    <property type="molecule type" value="Genomic_DNA"/>
</dbReference>
<dbReference type="AlphaFoldDB" id="A0A8H4ATF0"/>
<dbReference type="Proteomes" id="UP000439903">
    <property type="component" value="Unassembled WGS sequence"/>
</dbReference>
<gene>
    <name evidence="1" type="ORF">F8M41_012194</name>
</gene>
<evidence type="ECO:0000313" key="2">
    <source>
        <dbReference type="Proteomes" id="UP000439903"/>
    </source>
</evidence>